<evidence type="ECO:0000313" key="1">
    <source>
        <dbReference type="EMBL" id="KAG7156822.1"/>
    </source>
</evidence>
<dbReference type="EMBL" id="JAHLQT010038603">
    <property type="protein sequence ID" value="KAG7156822.1"/>
    <property type="molecule type" value="Genomic_DNA"/>
</dbReference>
<organism evidence="1 2">
    <name type="scientific">Homarus americanus</name>
    <name type="common">American lobster</name>
    <dbReference type="NCBI Taxonomy" id="6706"/>
    <lineage>
        <taxon>Eukaryota</taxon>
        <taxon>Metazoa</taxon>
        <taxon>Ecdysozoa</taxon>
        <taxon>Arthropoda</taxon>
        <taxon>Crustacea</taxon>
        <taxon>Multicrustacea</taxon>
        <taxon>Malacostraca</taxon>
        <taxon>Eumalacostraca</taxon>
        <taxon>Eucarida</taxon>
        <taxon>Decapoda</taxon>
        <taxon>Pleocyemata</taxon>
        <taxon>Astacidea</taxon>
        <taxon>Nephropoidea</taxon>
        <taxon>Nephropidae</taxon>
        <taxon>Homarus</taxon>
    </lineage>
</organism>
<comment type="caution">
    <text evidence="1">The sequence shown here is derived from an EMBL/GenBank/DDBJ whole genome shotgun (WGS) entry which is preliminary data.</text>
</comment>
<dbReference type="GO" id="GO:0072659">
    <property type="term" value="P:protein localization to plasma membrane"/>
    <property type="evidence" value="ECO:0007669"/>
    <property type="project" value="TreeGrafter"/>
</dbReference>
<dbReference type="PANTHER" id="PTHR12444">
    <property type="entry name" value="PROTEIN EFR3 HOMOLOG CMP44E"/>
    <property type="match status" value="1"/>
</dbReference>
<dbReference type="Proteomes" id="UP000747542">
    <property type="component" value="Unassembled WGS sequence"/>
</dbReference>
<name>A0A8J5JEN9_HOMAM</name>
<dbReference type="PANTHER" id="PTHR12444:SF8">
    <property type="entry name" value="PROTEIN EFR3 HOMOLOG CMP44E"/>
    <property type="match status" value="1"/>
</dbReference>
<reference evidence="1" key="1">
    <citation type="journal article" date="2021" name="Sci. Adv.">
        <title>The American lobster genome reveals insights on longevity, neural, and immune adaptations.</title>
        <authorList>
            <person name="Polinski J.M."/>
            <person name="Zimin A.V."/>
            <person name="Clark K.F."/>
            <person name="Kohn A.B."/>
            <person name="Sadowski N."/>
            <person name="Timp W."/>
            <person name="Ptitsyn A."/>
            <person name="Khanna P."/>
            <person name="Romanova D.Y."/>
            <person name="Williams P."/>
            <person name="Greenwood S.J."/>
            <person name="Moroz L.L."/>
            <person name="Walt D.R."/>
            <person name="Bodnar A.G."/>
        </authorList>
    </citation>
    <scope>NUCLEOTIDE SEQUENCE</scope>
    <source>
        <strain evidence="1">GMGI-L3</strain>
    </source>
</reference>
<dbReference type="GO" id="GO:0005886">
    <property type="term" value="C:plasma membrane"/>
    <property type="evidence" value="ECO:0007669"/>
    <property type="project" value="TreeGrafter"/>
</dbReference>
<dbReference type="InterPro" id="IPR049152">
    <property type="entry name" value="EFR3-like_ARM"/>
</dbReference>
<dbReference type="InterPro" id="IPR051851">
    <property type="entry name" value="EFR3_Homologs"/>
</dbReference>
<dbReference type="OrthoDB" id="19232at2759"/>
<sequence>MSSFLRCCFRRERLSDVVEAVAVKCPDAACCCGCCSAFRPRYKRLVDNIFPAIPEDGLVKPNMDKLMWYAMNSPDKLDRIGDYLAHRLYRDINRRKTGYVIISMDALDQLLVSCHANTLNLFVESFLQMVQKLLESTEPALQLRATQSFEKFANIREDTPSYHRRYDFLVSKFSSMCYSSEDNEVIRKQLRTAGIKGLQGVVRKTDWDNLGENIWLPTHMEKIVPSLLYNMQGNKTYVEGTTQTGDAPDNHQTEGEREPHVLAEMCLRELVSRATYGKIHNVVKPLLIHLDHEGLWVNNSFAVQVFKILMFSIQVQYSITVIELIMSHLNEKSSEPAQIRTGIADVLSKIIPIAAGECIGPSVIEIINSLLEHIRSSVVGGASGKEGSAEKIYQETLIHALGEYANHLPDYQKIDSMVFILNKVPGSDRVDDGGSTRSEAEVKLQHLLLKSLLKVGTKYTTEQYSKTFAQSFLVRLMRLSVSSDAAVRLTVQQILHTLIDRHQNIEKLTKPTLEITRLGLTLGKPVRQDVNFWKKSGNEILLSIQENCEFANNTLANIEALYATLMLLLTEIRCDDVIVDILRVLFHVQGMGQGGAVSAVAAIQLHTLVASVMVVISHLVSTLKDHVSAVIKLRSDKAPHLLPELLSHYDSNLPHSNLPEDLLFDNAKVLDLLAGTNLDEKRLNASVSSIMRRHSTTQHTSSTMDINSISVEVDSACSSPGLPRRSLEEEITFESLKKVLTESPEQKRKADEERRKQITEAFMTESFEALVAKIQAKQPDTLQNKLTEIFNRLPPACPPPQPTTAMSCDTAAGLAASSSNYQLPYPDIFIY</sequence>
<proteinExistence type="predicted"/>
<dbReference type="AlphaFoldDB" id="A0A8J5JEN9"/>
<dbReference type="Pfam" id="PF21052">
    <property type="entry name" value="EFR3_ARM"/>
    <property type="match status" value="1"/>
</dbReference>
<accession>A0A8J5JEN9</accession>
<evidence type="ECO:0000313" key="2">
    <source>
        <dbReference type="Proteomes" id="UP000747542"/>
    </source>
</evidence>
<gene>
    <name evidence="1" type="primary">stmA-L</name>
    <name evidence="1" type="ORF">Hamer_G024387</name>
</gene>
<protein>
    <submittedName>
        <fullName evidence="1">EFR3 cmp44E-like</fullName>
    </submittedName>
</protein>
<keyword evidence="2" id="KW-1185">Reference proteome</keyword>